<sequence>MISLRHHILYWVVSFSTPPLAALRKILADRGFISDILNDFEFPIVGLVLYFLSRWTMKLLEDAKQRNKQEAKPSGLNTSAQPDQSEKESIAETATNGNVNSKANGNGNGKNARKRLARAQRKARRQNGNSSNQNRNTSNQNRNGSAQNKKNQSQNINSSKQNGKVRSNRNRTPVQLDLNKISRKRLQKTPPISWEGSIRRAVSYFIEHHLEELYFLSLILLFTREKLPGLEQNLGGDYDQMVARVLITFMILGTLEPLRCSRWDIEACGLGMFTYCCVFCDEGPGPWKSAVMGAIGLCSIGGLIECMFYIKIGHWVCWPALWLTSDNLGVFDMLVRISALGPLIDIAETYTRYSHKLFVATTYLIFPYIIGLLLRALPNVGRHNTLNAADRLDLVTHTEKHEADLDLSEYTLAQLCGLHTCEAPSNL</sequence>
<dbReference type="Proteomes" id="UP000245910">
    <property type="component" value="Chromosome I"/>
</dbReference>
<feature type="compositionally biased region" description="Low complexity" evidence="1">
    <location>
        <begin position="126"/>
        <end position="164"/>
    </location>
</feature>
<evidence type="ECO:0000313" key="2">
    <source>
        <dbReference type="EMBL" id="CEI64285.1"/>
    </source>
</evidence>
<organism evidence="2 3">
    <name type="scientific">Fusarium venenatum</name>
    <dbReference type="NCBI Taxonomy" id="56646"/>
    <lineage>
        <taxon>Eukaryota</taxon>
        <taxon>Fungi</taxon>
        <taxon>Dikarya</taxon>
        <taxon>Ascomycota</taxon>
        <taxon>Pezizomycotina</taxon>
        <taxon>Sordariomycetes</taxon>
        <taxon>Hypocreomycetidae</taxon>
        <taxon>Hypocreales</taxon>
        <taxon>Nectriaceae</taxon>
        <taxon>Fusarium</taxon>
    </lineage>
</organism>
<dbReference type="EMBL" id="LN649229">
    <property type="protein sequence ID" value="CEI64285.1"/>
    <property type="molecule type" value="Genomic_DNA"/>
</dbReference>
<protein>
    <submittedName>
        <fullName evidence="2">Uncharacterized protein</fullName>
    </submittedName>
</protein>
<keyword evidence="3" id="KW-1185">Reference proteome</keyword>
<feature type="region of interest" description="Disordered" evidence="1">
    <location>
        <begin position="66"/>
        <end position="177"/>
    </location>
</feature>
<reference evidence="3" key="1">
    <citation type="submission" date="2014-10" db="EMBL/GenBank/DDBJ databases">
        <authorList>
            <person name="King R."/>
        </authorList>
    </citation>
    <scope>NUCLEOTIDE SEQUENCE [LARGE SCALE GENOMIC DNA]</scope>
    <source>
        <strain evidence="3">A3/5</strain>
    </source>
</reference>
<feature type="compositionally biased region" description="Low complexity" evidence="1">
    <location>
        <begin position="96"/>
        <end position="105"/>
    </location>
</feature>
<dbReference type="AlphaFoldDB" id="A0A2L2TVA2"/>
<feature type="compositionally biased region" description="Basic residues" evidence="1">
    <location>
        <begin position="111"/>
        <end position="125"/>
    </location>
</feature>
<name>A0A2L2TVA2_9HYPO</name>
<accession>A0A2L2TVA2</accession>
<evidence type="ECO:0000313" key="3">
    <source>
        <dbReference type="Proteomes" id="UP000245910"/>
    </source>
</evidence>
<proteinExistence type="predicted"/>
<evidence type="ECO:0000256" key="1">
    <source>
        <dbReference type="SAM" id="MobiDB-lite"/>
    </source>
</evidence>